<name>A0A3L7AB37_9MICO</name>
<evidence type="ECO:0000256" key="11">
    <source>
        <dbReference type="SAM" id="MobiDB-lite"/>
    </source>
</evidence>
<feature type="transmembrane region" description="Helical" evidence="12">
    <location>
        <begin position="89"/>
        <end position="109"/>
    </location>
</feature>
<dbReference type="InterPro" id="IPR002550">
    <property type="entry name" value="CNNM"/>
</dbReference>
<dbReference type="PANTHER" id="PTHR22777">
    <property type="entry name" value="HEMOLYSIN-RELATED"/>
    <property type="match status" value="1"/>
</dbReference>
<dbReference type="Pfam" id="PF01595">
    <property type="entry name" value="CNNM"/>
    <property type="match status" value="1"/>
</dbReference>
<dbReference type="InterPro" id="IPR000644">
    <property type="entry name" value="CBS_dom"/>
</dbReference>
<proteinExistence type="inferred from homology"/>
<dbReference type="SMART" id="SM00116">
    <property type="entry name" value="CBS"/>
    <property type="match status" value="2"/>
</dbReference>
<keyword evidence="5" id="KW-0677">Repeat</keyword>
<comment type="similarity">
    <text evidence="2">Belongs to the UPF0053 family.</text>
</comment>
<dbReference type="Pfam" id="PF03471">
    <property type="entry name" value="CorC_HlyC"/>
    <property type="match status" value="1"/>
</dbReference>
<protein>
    <submittedName>
        <fullName evidence="15">HlyC/CorC family transporter</fullName>
    </submittedName>
</protein>
<evidence type="ECO:0000256" key="4">
    <source>
        <dbReference type="ARBA" id="ARBA00022692"/>
    </source>
</evidence>
<dbReference type="Gene3D" id="3.10.580.10">
    <property type="entry name" value="CBS-domain"/>
    <property type="match status" value="1"/>
</dbReference>
<feature type="transmembrane region" description="Helical" evidence="12">
    <location>
        <begin position="57"/>
        <end position="77"/>
    </location>
</feature>
<dbReference type="PROSITE" id="PS51371">
    <property type="entry name" value="CBS"/>
    <property type="match status" value="2"/>
</dbReference>
<dbReference type="CDD" id="cd04590">
    <property type="entry name" value="CBS_pair_CorC_HlyC_assoc"/>
    <property type="match status" value="1"/>
</dbReference>
<dbReference type="Proteomes" id="UP000272503">
    <property type="component" value="Unassembled WGS sequence"/>
</dbReference>
<accession>A0A3L7AB37</accession>
<dbReference type="PROSITE" id="PS51846">
    <property type="entry name" value="CNNM"/>
    <property type="match status" value="1"/>
</dbReference>
<dbReference type="InterPro" id="IPR044751">
    <property type="entry name" value="Ion_transp-like_CBS"/>
</dbReference>
<feature type="region of interest" description="Disordered" evidence="11">
    <location>
        <begin position="414"/>
        <end position="441"/>
    </location>
</feature>
<evidence type="ECO:0000256" key="3">
    <source>
        <dbReference type="ARBA" id="ARBA00022475"/>
    </source>
</evidence>
<evidence type="ECO:0000256" key="9">
    <source>
        <dbReference type="PROSITE-ProRule" id="PRU00703"/>
    </source>
</evidence>
<dbReference type="SUPFAM" id="SSF56176">
    <property type="entry name" value="FAD-binding/transporter-associated domain-like"/>
    <property type="match status" value="1"/>
</dbReference>
<feature type="domain" description="CNNM transmembrane" evidence="14">
    <location>
        <begin position="1"/>
        <end position="184"/>
    </location>
</feature>
<organism evidence="15 16">
    <name type="scientific">Mycetocola tolaasinivorans</name>
    <dbReference type="NCBI Taxonomy" id="76635"/>
    <lineage>
        <taxon>Bacteria</taxon>
        <taxon>Bacillati</taxon>
        <taxon>Actinomycetota</taxon>
        <taxon>Actinomycetes</taxon>
        <taxon>Micrococcales</taxon>
        <taxon>Microbacteriaceae</taxon>
        <taxon>Mycetocola</taxon>
    </lineage>
</organism>
<evidence type="ECO:0000256" key="1">
    <source>
        <dbReference type="ARBA" id="ARBA00004651"/>
    </source>
</evidence>
<evidence type="ECO:0000256" key="10">
    <source>
        <dbReference type="PROSITE-ProRule" id="PRU01193"/>
    </source>
</evidence>
<keyword evidence="16" id="KW-1185">Reference proteome</keyword>
<dbReference type="AlphaFoldDB" id="A0A3L7AB37"/>
<evidence type="ECO:0000313" key="15">
    <source>
        <dbReference type="EMBL" id="RLP76881.1"/>
    </source>
</evidence>
<feature type="domain" description="CBS" evidence="13">
    <location>
        <begin position="271"/>
        <end position="328"/>
    </location>
</feature>
<dbReference type="SMART" id="SM01091">
    <property type="entry name" value="CorC_HlyC"/>
    <property type="match status" value="1"/>
</dbReference>
<evidence type="ECO:0000256" key="5">
    <source>
        <dbReference type="ARBA" id="ARBA00022737"/>
    </source>
</evidence>
<evidence type="ECO:0000259" key="14">
    <source>
        <dbReference type="PROSITE" id="PS51846"/>
    </source>
</evidence>
<dbReference type="FunFam" id="3.10.580.10:FF:000002">
    <property type="entry name" value="Magnesium/cobalt efflux protein CorC"/>
    <property type="match status" value="1"/>
</dbReference>
<comment type="subcellular location">
    <subcellularLocation>
        <location evidence="1">Cell membrane</location>
        <topology evidence="1">Multi-pass membrane protein</topology>
    </subcellularLocation>
</comment>
<dbReference type="PANTHER" id="PTHR22777:SF32">
    <property type="entry name" value="UPF0053 INNER MEMBRANE PROTEIN YFJD"/>
    <property type="match status" value="1"/>
</dbReference>
<dbReference type="InterPro" id="IPR016169">
    <property type="entry name" value="FAD-bd_PCMH_sub2"/>
</dbReference>
<dbReference type="RefSeq" id="WP_121647691.1">
    <property type="nucleotide sequence ID" value="NZ_RCUX01000003.1"/>
</dbReference>
<keyword evidence="7 9" id="KW-0129">CBS domain</keyword>
<dbReference type="OrthoDB" id="110231at2"/>
<evidence type="ECO:0000256" key="12">
    <source>
        <dbReference type="SAM" id="Phobius"/>
    </source>
</evidence>
<dbReference type="GO" id="GO:0050660">
    <property type="term" value="F:flavin adenine dinucleotide binding"/>
    <property type="evidence" value="ECO:0007669"/>
    <property type="project" value="InterPro"/>
</dbReference>
<gene>
    <name evidence="15" type="ORF">D9V32_04405</name>
</gene>
<dbReference type="InterPro" id="IPR036318">
    <property type="entry name" value="FAD-bd_PCMH-like_sf"/>
</dbReference>
<keyword evidence="3" id="KW-1003">Cell membrane</keyword>
<evidence type="ECO:0000256" key="2">
    <source>
        <dbReference type="ARBA" id="ARBA00006337"/>
    </source>
</evidence>
<evidence type="ECO:0000256" key="8">
    <source>
        <dbReference type="ARBA" id="ARBA00023136"/>
    </source>
</evidence>
<reference evidence="15 16" key="1">
    <citation type="submission" date="2018-10" db="EMBL/GenBank/DDBJ databases">
        <authorList>
            <person name="Li J."/>
        </authorList>
    </citation>
    <scope>NUCLEOTIDE SEQUENCE [LARGE SCALE GENOMIC DNA]</scope>
    <source>
        <strain evidence="15 16">IF 016277</strain>
    </source>
</reference>
<dbReference type="EMBL" id="RCUX01000003">
    <property type="protein sequence ID" value="RLP76881.1"/>
    <property type="molecule type" value="Genomic_DNA"/>
</dbReference>
<keyword evidence="6 10" id="KW-1133">Transmembrane helix</keyword>
<dbReference type="Gene3D" id="3.30.465.10">
    <property type="match status" value="1"/>
</dbReference>
<dbReference type="SUPFAM" id="SSF54631">
    <property type="entry name" value="CBS-domain pair"/>
    <property type="match status" value="1"/>
</dbReference>
<evidence type="ECO:0000256" key="6">
    <source>
        <dbReference type="ARBA" id="ARBA00022989"/>
    </source>
</evidence>
<evidence type="ECO:0000313" key="16">
    <source>
        <dbReference type="Proteomes" id="UP000272503"/>
    </source>
</evidence>
<evidence type="ECO:0000256" key="7">
    <source>
        <dbReference type="ARBA" id="ARBA00023122"/>
    </source>
</evidence>
<dbReference type="Pfam" id="PF00571">
    <property type="entry name" value="CBS"/>
    <property type="match status" value="2"/>
</dbReference>
<dbReference type="InterPro" id="IPR005170">
    <property type="entry name" value="Transptr-assoc_dom"/>
</dbReference>
<feature type="domain" description="CBS" evidence="13">
    <location>
        <begin position="203"/>
        <end position="262"/>
    </location>
</feature>
<evidence type="ECO:0000259" key="13">
    <source>
        <dbReference type="PROSITE" id="PS51371"/>
    </source>
</evidence>
<sequence length="441" mass="47137">MSELLTALVALLLVAFAALMAAGDAAISVKSRSDILELAENARSARSLRAIAADPGAHLNALAFIRIMAESTAAVLITLEISARLDNFWLALAISALMMTVVSFILVGASPRTVGRLHADGLLRFSAPLLHAVRVLLGPLANALVHLGNRVTPGTSRAVTFNNEEQLLSMVDEATELDVLEEDDRELIHSIFEFNDTIAREIMVPRTDMITIEAETSVNAAMSLFLSTGVSRIPVIDGSADVIVGVLYLRDIARITHEREDAARELAVRDHARPASFVPDSAKADDLLRRMQLESNHLALVVDEYGGIAGLVTLEDIIEELVGDISDEYDSESDEIEEISPGLFRVSARLPVDELGEIFDQELEDEDVDTVGGLIAKALGRLPEVGSVARVAGLSLTAERTEGRRGRVTTVLVSRVSADTPAEGGPADSVPTHSDGPGSDS</sequence>
<dbReference type="InterPro" id="IPR046342">
    <property type="entry name" value="CBS_dom_sf"/>
</dbReference>
<keyword evidence="4 10" id="KW-0812">Transmembrane</keyword>
<keyword evidence="8 10" id="KW-0472">Membrane</keyword>
<comment type="caution">
    <text evidence="15">The sequence shown here is derived from an EMBL/GenBank/DDBJ whole genome shotgun (WGS) entry which is preliminary data.</text>
</comment>
<dbReference type="GO" id="GO:0005886">
    <property type="term" value="C:plasma membrane"/>
    <property type="evidence" value="ECO:0007669"/>
    <property type="project" value="UniProtKB-SubCell"/>
</dbReference>